<organism evidence="1 2">
    <name type="scientific">Phytophthora fragariaefolia</name>
    <dbReference type="NCBI Taxonomy" id="1490495"/>
    <lineage>
        <taxon>Eukaryota</taxon>
        <taxon>Sar</taxon>
        <taxon>Stramenopiles</taxon>
        <taxon>Oomycota</taxon>
        <taxon>Peronosporomycetes</taxon>
        <taxon>Peronosporales</taxon>
        <taxon>Peronosporaceae</taxon>
        <taxon>Phytophthora</taxon>
    </lineage>
</organism>
<evidence type="ECO:0000313" key="2">
    <source>
        <dbReference type="Proteomes" id="UP001165121"/>
    </source>
</evidence>
<comment type="caution">
    <text evidence="1">The sequence shown here is derived from an EMBL/GenBank/DDBJ whole genome shotgun (WGS) entry which is preliminary data.</text>
</comment>
<name>A0A9W7D6T0_9STRA</name>
<dbReference type="OrthoDB" id="129737at2759"/>
<dbReference type="AlphaFoldDB" id="A0A9W7D6T0"/>
<dbReference type="Proteomes" id="UP001165121">
    <property type="component" value="Unassembled WGS sequence"/>
</dbReference>
<keyword evidence="2" id="KW-1185">Reference proteome</keyword>
<gene>
    <name evidence="1" type="ORF">Pfra01_002520900</name>
</gene>
<evidence type="ECO:0000313" key="1">
    <source>
        <dbReference type="EMBL" id="GMF58589.1"/>
    </source>
</evidence>
<reference evidence="1" key="1">
    <citation type="submission" date="2023-04" db="EMBL/GenBank/DDBJ databases">
        <title>Phytophthora fragariaefolia NBRC 109709.</title>
        <authorList>
            <person name="Ichikawa N."/>
            <person name="Sato H."/>
            <person name="Tonouchi N."/>
        </authorList>
    </citation>
    <scope>NUCLEOTIDE SEQUENCE</scope>
    <source>
        <strain evidence="1">NBRC 109709</strain>
    </source>
</reference>
<sequence>MVEIFPSWEEFLEEVFDDDEIGIDFHAGPANDLYRNWEFEAVPPPDTTPFPNADKSTFPQDNRICGIRALNSALAALLVK</sequence>
<dbReference type="EMBL" id="BSXT01004686">
    <property type="protein sequence ID" value="GMF58589.1"/>
    <property type="molecule type" value="Genomic_DNA"/>
</dbReference>
<protein>
    <submittedName>
        <fullName evidence="1">Unnamed protein product</fullName>
    </submittedName>
</protein>
<accession>A0A9W7D6T0</accession>
<proteinExistence type="predicted"/>